<evidence type="ECO:0000256" key="1">
    <source>
        <dbReference type="SAM" id="SignalP"/>
    </source>
</evidence>
<dbReference type="EMBL" id="GISG01197712">
    <property type="protein sequence ID" value="MBA4657688.1"/>
    <property type="molecule type" value="Transcribed_RNA"/>
</dbReference>
<proteinExistence type="predicted"/>
<organism evidence="2">
    <name type="scientific">Opuntia streptacantha</name>
    <name type="common">Prickly pear cactus</name>
    <name type="synonym">Opuntia cardona</name>
    <dbReference type="NCBI Taxonomy" id="393608"/>
    <lineage>
        <taxon>Eukaryota</taxon>
        <taxon>Viridiplantae</taxon>
        <taxon>Streptophyta</taxon>
        <taxon>Embryophyta</taxon>
        <taxon>Tracheophyta</taxon>
        <taxon>Spermatophyta</taxon>
        <taxon>Magnoliopsida</taxon>
        <taxon>eudicotyledons</taxon>
        <taxon>Gunneridae</taxon>
        <taxon>Pentapetalae</taxon>
        <taxon>Caryophyllales</taxon>
        <taxon>Cactineae</taxon>
        <taxon>Cactaceae</taxon>
        <taxon>Opuntioideae</taxon>
        <taxon>Opuntia</taxon>
    </lineage>
</organism>
<sequence>MNSVLFHVFHLWLQFVHDISHYQPYQGPLPAVGGPGKITIIRLPSPLQVARIRSSIDLTIKGLIHVGAGTRLINWVRIISNPFPHIQIATPVPFHLFFFIHTSITKIHVLIVLNRHNLTIVSGTGHTYTTIFTHLSIEFFKKCHNSTVITLISVSQFQIC</sequence>
<accession>A0A7C9EAK6</accession>
<dbReference type="AlphaFoldDB" id="A0A7C9EAK6"/>
<name>A0A7C9EAK6_OPUST</name>
<protein>
    <submittedName>
        <fullName evidence="2">Uncharacterized protein</fullName>
    </submittedName>
</protein>
<feature type="chain" id="PRO_5027892075" evidence="1">
    <location>
        <begin position="22"/>
        <end position="160"/>
    </location>
</feature>
<reference evidence="2" key="2">
    <citation type="submission" date="2020-07" db="EMBL/GenBank/DDBJ databases">
        <authorList>
            <person name="Vera ALvarez R."/>
            <person name="Arias-Moreno D.M."/>
            <person name="Jimenez-Jacinto V."/>
            <person name="Jimenez-Bremont J.F."/>
            <person name="Swaminathan K."/>
            <person name="Moose S.P."/>
            <person name="Guerrero-Gonzalez M.L."/>
            <person name="Marino-Ramirez L."/>
            <person name="Landsman D."/>
            <person name="Rodriguez-Kessler M."/>
            <person name="Delgado-Sanchez P."/>
        </authorList>
    </citation>
    <scope>NUCLEOTIDE SEQUENCE</scope>
    <source>
        <tissue evidence="2">Cladode</tissue>
    </source>
</reference>
<keyword evidence="1" id="KW-0732">Signal</keyword>
<reference evidence="2" key="1">
    <citation type="journal article" date="2013" name="J. Plant Res.">
        <title>Effect of fungi and light on seed germination of three Opuntia species from semiarid lands of central Mexico.</title>
        <authorList>
            <person name="Delgado-Sanchez P."/>
            <person name="Jimenez-Bremont J.F."/>
            <person name="Guerrero-Gonzalez Mde L."/>
            <person name="Flores J."/>
        </authorList>
    </citation>
    <scope>NUCLEOTIDE SEQUENCE</scope>
    <source>
        <tissue evidence="2">Cladode</tissue>
    </source>
</reference>
<feature type="signal peptide" evidence="1">
    <location>
        <begin position="1"/>
        <end position="21"/>
    </location>
</feature>
<evidence type="ECO:0000313" key="2">
    <source>
        <dbReference type="EMBL" id="MBA4657688.1"/>
    </source>
</evidence>